<organism evidence="13 14">
    <name type="scientific">Vulgatibacter incomptus</name>
    <dbReference type="NCBI Taxonomy" id="1391653"/>
    <lineage>
        <taxon>Bacteria</taxon>
        <taxon>Pseudomonadati</taxon>
        <taxon>Myxococcota</taxon>
        <taxon>Myxococcia</taxon>
        <taxon>Myxococcales</taxon>
        <taxon>Cystobacterineae</taxon>
        <taxon>Vulgatibacteraceae</taxon>
        <taxon>Vulgatibacter</taxon>
    </lineage>
</organism>
<dbReference type="EMBL" id="CP012332">
    <property type="protein sequence ID" value="AKU93286.1"/>
    <property type="molecule type" value="Genomic_DNA"/>
</dbReference>
<feature type="binding site" evidence="10">
    <location>
        <begin position="254"/>
        <end position="258"/>
    </location>
    <ligand>
        <name>substrate</name>
    </ligand>
</feature>
<dbReference type="PROSITE" id="PS50106">
    <property type="entry name" value="PDZ"/>
    <property type="match status" value="2"/>
</dbReference>
<dbReference type="Gene3D" id="2.40.10.10">
    <property type="entry name" value="Trypsin-like serine proteases"/>
    <property type="match status" value="2"/>
</dbReference>
<evidence type="ECO:0000256" key="1">
    <source>
        <dbReference type="ARBA" id="ARBA00004418"/>
    </source>
</evidence>
<name>A0A0K1PIR7_9BACT</name>
<evidence type="ECO:0000256" key="9">
    <source>
        <dbReference type="PIRSR" id="PIRSR611782-1"/>
    </source>
</evidence>
<dbReference type="NCBIfam" id="TIGR02037">
    <property type="entry name" value="degP_htrA_DO"/>
    <property type="match status" value="1"/>
</dbReference>
<evidence type="ECO:0000256" key="7">
    <source>
        <dbReference type="ARBA" id="ARBA00022801"/>
    </source>
</evidence>
<evidence type="ECO:0000256" key="10">
    <source>
        <dbReference type="PIRSR" id="PIRSR611782-2"/>
    </source>
</evidence>
<evidence type="ECO:0000256" key="5">
    <source>
        <dbReference type="ARBA" id="ARBA00022737"/>
    </source>
</evidence>
<dbReference type="SUPFAM" id="SSF50494">
    <property type="entry name" value="Trypsin-like serine proteases"/>
    <property type="match status" value="1"/>
</dbReference>
<dbReference type="InterPro" id="IPR043504">
    <property type="entry name" value="Peptidase_S1_PA_chymotrypsin"/>
</dbReference>
<sequence>MAACHASGPSKAGTFEMRIELAAMLAIAALGLPGISGGAATSGNAVGLAKKDPAPPHTGAEGETPSLAPLVDRVRPTVVGVTTISKGKGPSPEIEEFWRRFFGRNAPKERGKQIGLGSGVIIDPSGIILTNNHVVAGAQKVLVRTSDDQEHQATVVGTDPDTDVAVIKITEVKGPLQAATLGDSDAIRVGDYVVAIGNPFGLELTVTSGIISAKARVIGATPFDDFLQTDAAINPGNSGGPLFDLSGRVIGINTAIVATGQGIGFAVPIDLIKALLPQLEKTGRVVRGFLGVGVQDLTPELARALGVKAEKGALVSSVDKNGPAANVLHPGDVITTAEGKPVTNAAELSRQVSQLKPGAVVTLGVLREGKQQTVKVKLGERPSKEGKEKEQPPELKPEQGPVGLSISPVPKELADQMGIDGGALVVDVEPGSRAAEAGLRQGDVIVEANRKPVKAPKDLIDVAKKNPKQPLALRVRRGEAAIYLVIPTE</sequence>
<feature type="active site" description="Charge relay system" evidence="9">
    <location>
        <position position="133"/>
    </location>
</feature>
<feature type="compositionally biased region" description="Basic and acidic residues" evidence="11">
    <location>
        <begin position="377"/>
        <end position="397"/>
    </location>
</feature>
<feature type="region of interest" description="Disordered" evidence="11">
    <location>
        <begin position="376"/>
        <end position="403"/>
    </location>
</feature>
<dbReference type="OrthoDB" id="9758917at2"/>
<dbReference type="AlphaFoldDB" id="A0A0K1PIR7"/>
<evidence type="ECO:0000256" key="8">
    <source>
        <dbReference type="ARBA" id="ARBA00022825"/>
    </source>
</evidence>
<feature type="domain" description="PDZ" evidence="12">
    <location>
        <begin position="276"/>
        <end position="369"/>
    </location>
</feature>
<dbReference type="Pfam" id="PF13180">
    <property type="entry name" value="PDZ_2"/>
    <property type="match status" value="1"/>
</dbReference>
<feature type="binding site" evidence="10">
    <location>
        <position position="133"/>
    </location>
    <ligand>
        <name>substrate</name>
    </ligand>
</feature>
<dbReference type="PANTHER" id="PTHR22939">
    <property type="entry name" value="SERINE PROTEASE FAMILY S1C HTRA-RELATED"/>
    <property type="match status" value="1"/>
</dbReference>
<dbReference type="InterPro" id="IPR041489">
    <property type="entry name" value="PDZ_6"/>
</dbReference>
<dbReference type="SMART" id="SM00228">
    <property type="entry name" value="PDZ"/>
    <property type="match status" value="2"/>
</dbReference>
<comment type="subcellular location">
    <subcellularLocation>
        <location evidence="1">Periplasm</location>
    </subcellularLocation>
</comment>
<dbReference type="CDD" id="cd10839">
    <property type="entry name" value="cpPDZ1_DegP-like"/>
    <property type="match status" value="1"/>
</dbReference>
<evidence type="ECO:0000313" key="13">
    <source>
        <dbReference type="EMBL" id="AKU93286.1"/>
    </source>
</evidence>
<dbReference type="InterPro" id="IPR036034">
    <property type="entry name" value="PDZ_sf"/>
</dbReference>
<evidence type="ECO:0000256" key="2">
    <source>
        <dbReference type="ARBA" id="ARBA00010541"/>
    </source>
</evidence>
<keyword evidence="7" id="KW-0378">Hydrolase</keyword>
<feature type="binding site" evidence="10">
    <location>
        <position position="163"/>
    </location>
    <ligand>
        <name>substrate</name>
    </ligand>
</feature>
<dbReference type="InterPro" id="IPR011782">
    <property type="entry name" value="Pept_S1C_Do"/>
</dbReference>
<evidence type="ECO:0000256" key="6">
    <source>
        <dbReference type="ARBA" id="ARBA00022764"/>
    </source>
</evidence>
<dbReference type="Gene3D" id="2.30.42.10">
    <property type="match status" value="2"/>
</dbReference>
<dbReference type="Pfam" id="PF17820">
    <property type="entry name" value="PDZ_6"/>
    <property type="match status" value="1"/>
</dbReference>
<dbReference type="SUPFAM" id="SSF50156">
    <property type="entry name" value="PDZ domain-like"/>
    <property type="match status" value="2"/>
</dbReference>
<keyword evidence="4" id="KW-0732">Signal</keyword>
<dbReference type="InterPro" id="IPR001478">
    <property type="entry name" value="PDZ"/>
</dbReference>
<keyword evidence="14" id="KW-1185">Reference proteome</keyword>
<accession>A0A0K1PIR7</accession>
<feature type="active site" description="Charge relay system" evidence="9">
    <location>
        <position position="238"/>
    </location>
</feature>
<evidence type="ECO:0000256" key="11">
    <source>
        <dbReference type="SAM" id="MobiDB-lite"/>
    </source>
</evidence>
<feature type="region of interest" description="Disordered" evidence="11">
    <location>
        <begin position="47"/>
        <end position="67"/>
    </location>
</feature>
<gene>
    <name evidence="13" type="ORF">AKJ08_3673</name>
</gene>
<evidence type="ECO:0000256" key="4">
    <source>
        <dbReference type="ARBA" id="ARBA00022729"/>
    </source>
</evidence>
<feature type="binding site" evidence="10">
    <location>
        <begin position="236"/>
        <end position="238"/>
    </location>
    <ligand>
        <name>substrate</name>
    </ligand>
</feature>
<protein>
    <submittedName>
        <fullName evidence="13">HtrA protease/chaperone protein</fullName>
    </submittedName>
</protein>
<keyword evidence="6" id="KW-0574">Periplasm</keyword>
<dbReference type="InterPro" id="IPR001940">
    <property type="entry name" value="Peptidase_S1C"/>
</dbReference>
<dbReference type="STRING" id="1391653.AKJ08_3673"/>
<feature type="domain" description="PDZ" evidence="12">
    <location>
        <begin position="396"/>
        <end position="454"/>
    </location>
</feature>
<dbReference type="GO" id="GO:0006508">
    <property type="term" value="P:proteolysis"/>
    <property type="evidence" value="ECO:0007669"/>
    <property type="project" value="UniProtKB-KW"/>
</dbReference>
<keyword evidence="5" id="KW-0677">Repeat</keyword>
<dbReference type="PANTHER" id="PTHR22939:SF129">
    <property type="entry name" value="SERINE PROTEASE HTRA2, MITOCHONDRIAL"/>
    <property type="match status" value="1"/>
</dbReference>
<keyword evidence="8" id="KW-0720">Serine protease</keyword>
<reference evidence="13 14" key="1">
    <citation type="submission" date="2015-08" db="EMBL/GenBank/DDBJ databases">
        <authorList>
            <person name="Babu N.S."/>
            <person name="Beckwith C.J."/>
            <person name="Beseler K.G."/>
            <person name="Brison A."/>
            <person name="Carone J.V."/>
            <person name="Caskin T.P."/>
            <person name="Diamond M."/>
            <person name="Durham M.E."/>
            <person name="Foxe J.M."/>
            <person name="Go M."/>
            <person name="Henderson B.A."/>
            <person name="Jones I.B."/>
            <person name="McGettigan J.A."/>
            <person name="Micheletti S.J."/>
            <person name="Nasrallah M.E."/>
            <person name="Ortiz D."/>
            <person name="Piller C.R."/>
            <person name="Privatt S.R."/>
            <person name="Schneider S.L."/>
            <person name="Sharp S."/>
            <person name="Smith T.C."/>
            <person name="Stanton J.D."/>
            <person name="Ullery H.E."/>
            <person name="Wilson R.J."/>
            <person name="Serrano M.G."/>
            <person name="Buck G."/>
            <person name="Lee V."/>
            <person name="Wang Y."/>
            <person name="Carvalho R."/>
            <person name="Voegtly L."/>
            <person name="Shi R."/>
            <person name="Duckworth R."/>
            <person name="Johnson A."/>
            <person name="Loviza R."/>
            <person name="Walstead R."/>
            <person name="Shah Z."/>
            <person name="Kiflezghi M."/>
            <person name="Wade K."/>
            <person name="Ball S.L."/>
            <person name="Bradley K.W."/>
            <person name="Asai D.J."/>
            <person name="Bowman C.A."/>
            <person name="Russell D.A."/>
            <person name="Pope W.H."/>
            <person name="Jacobs-Sera D."/>
            <person name="Hendrix R.W."/>
            <person name="Hatfull G.F."/>
        </authorList>
    </citation>
    <scope>NUCLEOTIDE SEQUENCE [LARGE SCALE GENOMIC DNA]</scope>
    <source>
        <strain evidence="13 14">DSM 27710</strain>
    </source>
</reference>
<proteinExistence type="inferred from homology"/>
<dbReference type="GO" id="GO:0042597">
    <property type="term" value="C:periplasmic space"/>
    <property type="evidence" value="ECO:0007669"/>
    <property type="project" value="UniProtKB-SubCell"/>
</dbReference>
<keyword evidence="3 13" id="KW-0645">Protease</keyword>
<evidence type="ECO:0000313" key="14">
    <source>
        <dbReference type="Proteomes" id="UP000055590"/>
    </source>
</evidence>
<dbReference type="PRINTS" id="PR00834">
    <property type="entry name" value="PROTEASES2C"/>
</dbReference>
<dbReference type="KEGG" id="vin:AKJ08_3673"/>
<dbReference type="Proteomes" id="UP000055590">
    <property type="component" value="Chromosome"/>
</dbReference>
<feature type="active site" description="Charge relay system" evidence="9">
    <location>
        <position position="163"/>
    </location>
</feature>
<comment type="similarity">
    <text evidence="2">Belongs to the peptidase S1C family.</text>
</comment>
<dbReference type="GO" id="GO:0004252">
    <property type="term" value="F:serine-type endopeptidase activity"/>
    <property type="evidence" value="ECO:0007669"/>
    <property type="project" value="InterPro"/>
</dbReference>
<dbReference type="Pfam" id="PF13365">
    <property type="entry name" value="Trypsin_2"/>
    <property type="match status" value="1"/>
</dbReference>
<evidence type="ECO:0000259" key="12">
    <source>
        <dbReference type="PROSITE" id="PS50106"/>
    </source>
</evidence>
<evidence type="ECO:0000256" key="3">
    <source>
        <dbReference type="ARBA" id="ARBA00022670"/>
    </source>
</evidence>
<dbReference type="InterPro" id="IPR009003">
    <property type="entry name" value="Peptidase_S1_PA"/>
</dbReference>